<dbReference type="PROSITE" id="PS51034">
    <property type="entry name" value="ZP_2"/>
    <property type="match status" value="1"/>
</dbReference>
<proteinExistence type="predicted"/>
<evidence type="ECO:0000313" key="6">
    <source>
        <dbReference type="Ensembl" id="ENSSPUP00000017337.1"/>
    </source>
</evidence>
<dbReference type="AlphaFoldDB" id="A0A8D0HCI9"/>
<dbReference type="InterPro" id="IPR001881">
    <property type="entry name" value="EGF-like_Ca-bd_dom"/>
</dbReference>
<accession>A0A8D0HCI9</accession>
<dbReference type="SUPFAM" id="SSF57196">
    <property type="entry name" value="EGF/Laminin"/>
    <property type="match status" value="1"/>
</dbReference>
<dbReference type="GO" id="GO:0005509">
    <property type="term" value="F:calcium ion binding"/>
    <property type="evidence" value="ECO:0007669"/>
    <property type="project" value="InterPro"/>
</dbReference>
<dbReference type="InterPro" id="IPR042235">
    <property type="entry name" value="ZP-C_dom"/>
</dbReference>
<dbReference type="GeneTree" id="ENSGT00940000159975"/>
<organism evidence="6 7">
    <name type="scientific">Sphenodon punctatus</name>
    <name type="common">Tuatara</name>
    <name type="synonym">Hatteria punctata</name>
    <dbReference type="NCBI Taxonomy" id="8508"/>
    <lineage>
        <taxon>Eukaryota</taxon>
        <taxon>Metazoa</taxon>
        <taxon>Chordata</taxon>
        <taxon>Craniata</taxon>
        <taxon>Vertebrata</taxon>
        <taxon>Euteleostomi</taxon>
        <taxon>Lepidosauria</taxon>
        <taxon>Sphenodontia</taxon>
        <taxon>Sphenodontidae</taxon>
        <taxon>Sphenodon</taxon>
    </lineage>
</organism>
<dbReference type="InterPro" id="IPR055355">
    <property type="entry name" value="ZP-C"/>
</dbReference>
<sequence>REETDCSSDALCSNTYGSYECNCKEGFVDVNSETPGRNCEEPALASNTSWTHVSTESVSNVHILPHVTVVPVPEPIQGVYVKNAVRVLCEIEKVIITIQKLFLQQESIPQSSLYLGEPHCNVSFSNNTHVILRTGWNECGTEVQSNMTHTIVKTILRNDISSKGIIHHLKIVSPIHCDLHGSGHFVTEMQLFIGNSPIPQNFTVSASDDILIEVGIQKKDSKLKVVISECWATPTSNSFNPLSFPFINDSCPVPHTYTTVIENGISSKAKFKLKIFSFVNNSVVYLHCKIRICVETLASTCKTNCNGFRTLRTGETIATHRTSWGPLCKSSGELQKAPGLGVGYIVLIVIAVFVFILGVAAILVFQYQRKTGRYNFKIKSDNFSYQVFYD</sequence>
<dbReference type="Gene3D" id="2.10.25.10">
    <property type="entry name" value="Laminin"/>
    <property type="match status" value="1"/>
</dbReference>
<dbReference type="Pfam" id="PF00100">
    <property type="entry name" value="Zona_pellucida"/>
    <property type="match status" value="1"/>
</dbReference>
<keyword evidence="4" id="KW-0472">Membrane</keyword>
<name>A0A8D0HCI9_SPHPU</name>
<feature type="transmembrane region" description="Helical" evidence="4">
    <location>
        <begin position="341"/>
        <end position="365"/>
    </location>
</feature>
<keyword evidence="3" id="KW-1015">Disulfide bond</keyword>
<evidence type="ECO:0000256" key="2">
    <source>
        <dbReference type="ARBA" id="ARBA00022729"/>
    </source>
</evidence>
<keyword evidence="4" id="KW-1133">Transmembrane helix</keyword>
<feature type="domain" description="ZP" evidence="5">
    <location>
        <begin position="88"/>
        <end position="308"/>
    </location>
</feature>
<dbReference type="Gene3D" id="2.60.40.4100">
    <property type="entry name" value="Zona pellucida, ZP-C domain"/>
    <property type="match status" value="1"/>
</dbReference>
<keyword evidence="1" id="KW-0245">EGF-like domain</keyword>
<dbReference type="PANTHER" id="PTHR14002">
    <property type="entry name" value="ENDOGLIN/TGF-BETA RECEPTOR TYPE III"/>
    <property type="match status" value="1"/>
</dbReference>
<reference evidence="6" key="1">
    <citation type="submission" date="2025-08" db="UniProtKB">
        <authorList>
            <consortium name="Ensembl"/>
        </authorList>
    </citation>
    <scope>IDENTIFICATION</scope>
</reference>
<dbReference type="Pfam" id="PF23344">
    <property type="entry name" value="ZP-N"/>
    <property type="match status" value="1"/>
</dbReference>
<evidence type="ECO:0000259" key="5">
    <source>
        <dbReference type="PROSITE" id="PS51034"/>
    </source>
</evidence>
<keyword evidence="7" id="KW-1185">Reference proteome</keyword>
<dbReference type="OMA" id="IASPIHC"/>
<dbReference type="Ensembl" id="ENSSPUT00000018466.1">
    <property type="protein sequence ID" value="ENSSPUP00000017337.1"/>
    <property type="gene ID" value="ENSSPUG00000013408.1"/>
</dbReference>
<dbReference type="InterPro" id="IPR024731">
    <property type="entry name" value="NELL2-like_EGF"/>
</dbReference>
<reference evidence="6" key="2">
    <citation type="submission" date="2025-09" db="UniProtKB">
        <authorList>
            <consortium name="Ensembl"/>
        </authorList>
    </citation>
    <scope>IDENTIFICATION</scope>
</reference>
<dbReference type="Pfam" id="PF12947">
    <property type="entry name" value="EGF_3"/>
    <property type="match status" value="1"/>
</dbReference>
<evidence type="ECO:0000256" key="1">
    <source>
        <dbReference type="ARBA" id="ARBA00022536"/>
    </source>
</evidence>
<protein>
    <recommendedName>
        <fullName evidence="5">ZP domain-containing protein</fullName>
    </recommendedName>
</protein>
<dbReference type="InterPro" id="IPR001507">
    <property type="entry name" value="ZP_dom"/>
</dbReference>
<evidence type="ECO:0000256" key="3">
    <source>
        <dbReference type="ARBA" id="ARBA00023157"/>
    </source>
</evidence>
<keyword evidence="2" id="KW-0732">Signal</keyword>
<dbReference type="InterPro" id="IPR055356">
    <property type="entry name" value="ZP-N"/>
</dbReference>
<dbReference type="Gene3D" id="2.60.40.3210">
    <property type="entry name" value="Zona pellucida, ZP-N domain"/>
    <property type="match status" value="1"/>
</dbReference>
<evidence type="ECO:0000313" key="7">
    <source>
        <dbReference type="Proteomes" id="UP000694392"/>
    </source>
</evidence>
<dbReference type="PANTHER" id="PTHR14002:SF22">
    <property type="entry name" value="UROMODULIN-LIKE 1"/>
    <property type="match status" value="1"/>
</dbReference>
<dbReference type="SMART" id="SM00179">
    <property type="entry name" value="EGF_CA"/>
    <property type="match status" value="1"/>
</dbReference>
<dbReference type="SMART" id="SM00241">
    <property type="entry name" value="ZP"/>
    <property type="match status" value="1"/>
</dbReference>
<dbReference type="Proteomes" id="UP000694392">
    <property type="component" value="Unplaced"/>
</dbReference>
<keyword evidence="4" id="KW-0812">Transmembrane</keyword>
<dbReference type="CDD" id="cd00054">
    <property type="entry name" value="EGF_CA"/>
    <property type="match status" value="1"/>
</dbReference>
<evidence type="ECO:0000256" key="4">
    <source>
        <dbReference type="SAM" id="Phobius"/>
    </source>
</evidence>